<dbReference type="InterPro" id="IPR036513">
    <property type="entry name" value="STAS_dom_sf"/>
</dbReference>
<dbReference type="InterPro" id="IPR021866">
    <property type="entry name" value="SpoIIAA-like"/>
</dbReference>
<accession>A0ABT8MAH3</accession>
<reference evidence="1" key="1">
    <citation type="submission" date="2019-05" db="EMBL/GenBank/DDBJ databases">
        <title>Methanoculleus sp. FWC-SCC1, a methanogenic archaeon isolated from deep marine cold seep.</title>
        <authorList>
            <person name="Chen Y.-W."/>
            <person name="Chen S.-C."/>
            <person name="Teng N.-H."/>
            <person name="Lai M.-C."/>
        </authorList>
    </citation>
    <scope>NUCLEOTIDE SEQUENCE</scope>
    <source>
        <strain evidence="1">FWC-SCC1</strain>
    </source>
</reference>
<name>A0ABT8MAH3_9EURY</name>
<dbReference type="Proteomes" id="UP001168338">
    <property type="component" value="Unassembled WGS sequence"/>
</dbReference>
<dbReference type="EMBL" id="VCYH01000005">
    <property type="protein sequence ID" value="MDN7024938.1"/>
    <property type="molecule type" value="Genomic_DNA"/>
</dbReference>
<evidence type="ECO:0000313" key="1">
    <source>
        <dbReference type="EMBL" id="MDN7024938.1"/>
    </source>
</evidence>
<dbReference type="Pfam" id="PF11964">
    <property type="entry name" value="SpoIIAA-like"/>
    <property type="match status" value="1"/>
</dbReference>
<evidence type="ECO:0000313" key="2">
    <source>
        <dbReference type="Proteomes" id="UP001168338"/>
    </source>
</evidence>
<sequence>MIEVLPESSDDVIGFAFDGRMTRDEYNNVLLPPLDRAVREHGNARILFQIVNFRGWMPHGAWEDLKNWPHITRVDRIAVVGGERWQEWMNRLPGLFVGFIRTDVRYFPETRLDDAWTWLRREAGGR</sequence>
<dbReference type="Gene3D" id="3.40.50.10600">
    <property type="entry name" value="SpoIIaa-like domains"/>
    <property type="match status" value="1"/>
</dbReference>
<proteinExistence type="predicted"/>
<comment type="caution">
    <text evidence="1">The sequence shown here is derived from an EMBL/GenBank/DDBJ whole genome shotgun (WGS) entry which is preliminary data.</text>
</comment>
<organism evidence="1 2">
    <name type="scientific">Methanoculleus frigidifontis</name>
    <dbReference type="NCBI Taxonomy" id="2584085"/>
    <lineage>
        <taxon>Archaea</taxon>
        <taxon>Methanobacteriati</taxon>
        <taxon>Methanobacteriota</taxon>
        <taxon>Stenosarchaea group</taxon>
        <taxon>Methanomicrobia</taxon>
        <taxon>Methanomicrobiales</taxon>
        <taxon>Methanomicrobiaceae</taxon>
        <taxon>Methanoculleus</taxon>
    </lineage>
</organism>
<protein>
    <submittedName>
        <fullName evidence="1">STAS/SEC14 domain-containing protein</fullName>
    </submittedName>
</protein>
<dbReference type="InterPro" id="IPR038396">
    <property type="entry name" value="SpoIIAA-like_sf"/>
</dbReference>
<keyword evidence="2" id="KW-1185">Reference proteome</keyword>
<dbReference type="RefSeq" id="WP_301664065.1">
    <property type="nucleotide sequence ID" value="NZ_VCYH01000005.1"/>
</dbReference>
<gene>
    <name evidence="1" type="ORF">FGU65_08565</name>
</gene>
<dbReference type="SUPFAM" id="SSF52091">
    <property type="entry name" value="SpoIIaa-like"/>
    <property type="match status" value="1"/>
</dbReference>